<reference evidence="8" key="1">
    <citation type="submission" date="2019-05" db="EMBL/GenBank/DDBJ databases">
        <title>Annotation for the trematode Paragonimus heterotremus.</title>
        <authorList>
            <person name="Choi Y.-J."/>
        </authorList>
    </citation>
    <scope>NUCLEOTIDE SEQUENCE</scope>
    <source>
        <strain evidence="8">LC</strain>
    </source>
</reference>
<dbReference type="EC" id="1.2.1.27" evidence="2"/>
<dbReference type="GO" id="GO:0006210">
    <property type="term" value="P:thymine catabolic process"/>
    <property type="evidence" value="ECO:0007669"/>
    <property type="project" value="TreeGrafter"/>
</dbReference>
<proteinExistence type="inferred from homology"/>
<keyword evidence="4" id="KW-0520">NAD</keyword>
<dbReference type="SUPFAM" id="SSF53720">
    <property type="entry name" value="ALDH-like"/>
    <property type="match status" value="1"/>
</dbReference>
<name>A0A8J4TKZ1_9TREM</name>
<gene>
    <name evidence="8" type="ORF">PHET_05469</name>
</gene>
<evidence type="ECO:0000313" key="9">
    <source>
        <dbReference type="Proteomes" id="UP000748531"/>
    </source>
</evidence>
<dbReference type="PROSITE" id="PS00070">
    <property type="entry name" value="ALDEHYDE_DEHYDR_CYS"/>
    <property type="match status" value="1"/>
</dbReference>
<dbReference type="InterPro" id="IPR016162">
    <property type="entry name" value="Ald_DH_N"/>
</dbReference>
<evidence type="ECO:0000256" key="4">
    <source>
        <dbReference type="ARBA" id="ARBA00023027"/>
    </source>
</evidence>
<dbReference type="FunFam" id="3.40.309.10:FF:000002">
    <property type="entry name" value="Methylmalonate-semialdehyde dehydrogenase (Acylating)"/>
    <property type="match status" value="1"/>
</dbReference>
<comment type="catalytic activity">
    <reaction evidence="5">
        <text>2-methyl-3-oxopropanoate + NAD(+) + CoA + H2O = propanoyl-CoA + hydrogencarbonate + NADH + H(+)</text>
        <dbReference type="Rhea" id="RHEA:20804"/>
        <dbReference type="ChEBI" id="CHEBI:15377"/>
        <dbReference type="ChEBI" id="CHEBI:15378"/>
        <dbReference type="ChEBI" id="CHEBI:17544"/>
        <dbReference type="ChEBI" id="CHEBI:57287"/>
        <dbReference type="ChEBI" id="CHEBI:57392"/>
        <dbReference type="ChEBI" id="CHEBI:57540"/>
        <dbReference type="ChEBI" id="CHEBI:57700"/>
        <dbReference type="ChEBI" id="CHEBI:57945"/>
        <dbReference type="EC" id="1.2.1.27"/>
    </reaction>
    <physiologicalReaction direction="left-to-right" evidence="5">
        <dbReference type="Rhea" id="RHEA:20805"/>
    </physiologicalReaction>
</comment>
<keyword evidence="3" id="KW-0560">Oxidoreductase</keyword>
<dbReference type="GO" id="GO:0006574">
    <property type="term" value="P:L-valine catabolic process"/>
    <property type="evidence" value="ECO:0007669"/>
    <property type="project" value="TreeGrafter"/>
</dbReference>
<dbReference type="OrthoDB" id="310895at2759"/>
<evidence type="ECO:0000256" key="2">
    <source>
        <dbReference type="ARBA" id="ARBA00013048"/>
    </source>
</evidence>
<sequence length="524" mass="57340">MHVLKVSRIIPLSLRMHFHRPLSSSVPDVKLFIDGEFVKSQATQWLPVHNPATNEILCRVPKATSAEMESAVNSAKRAFESWSQTTVLSRQQVLLRFQQLIRDHMSELARVITAEQGKTLSDAEGDVTRGLQVVDHCCGVPSLLLGESLGSISRDMDLYSYRIPLGVTAGITPFNFPAMIPLWMFPVSIACGNTMILKPSERDPSTTMLMMQLLEAAGLPPGVVNVIHGAEDAVRFICEHPDIKAISFVGSDKAGRYIYETGCKHGKRVQCNMGAKNHAVILPDAQRVATLNHLVGAAFGAAGQRCMALSTAIFVGESRQWMPELVERAQKLVINAGTEPGTDIGPVISPEAKKRIHNLVESSVHEGAHLLLDGRFVQIKGYERGNFVGPIVLTQVKPHMQCYREEIFGPVLLCLEVDNLDEAIDLINRNPYGNGTAIFTSSGGSARKFVHSINVGQVGVNVPIPVPLPMFSFTGSRGSFLGDTNFYGKSGFHFYSQLKTVTQLWRPDETSSSISPATSIPVMR</sequence>
<dbReference type="Gene3D" id="3.40.309.10">
    <property type="entry name" value="Aldehyde Dehydrogenase, Chain A, domain 2"/>
    <property type="match status" value="1"/>
</dbReference>
<dbReference type="InterPro" id="IPR016160">
    <property type="entry name" value="Ald_DH_CS_CYS"/>
</dbReference>
<evidence type="ECO:0000256" key="1">
    <source>
        <dbReference type="ARBA" id="ARBA00009986"/>
    </source>
</evidence>
<dbReference type="GO" id="GO:0005739">
    <property type="term" value="C:mitochondrion"/>
    <property type="evidence" value="ECO:0007669"/>
    <property type="project" value="TreeGrafter"/>
</dbReference>
<dbReference type="CDD" id="cd07085">
    <property type="entry name" value="ALDH_F6_MMSDH"/>
    <property type="match status" value="1"/>
</dbReference>
<evidence type="ECO:0000256" key="3">
    <source>
        <dbReference type="ARBA" id="ARBA00023002"/>
    </source>
</evidence>
<dbReference type="PANTHER" id="PTHR43866:SF3">
    <property type="entry name" value="METHYLMALONATE-SEMIALDEHYDE DEHYDROGENASE [ACYLATING], MITOCHONDRIAL"/>
    <property type="match status" value="1"/>
</dbReference>
<evidence type="ECO:0000259" key="7">
    <source>
        <dbReference type="Pfam" id="PF00171"/>
    </source>
</evidence>
<comment type="similarity">
    <text evidence="1">Belongs to the aldehyde dehydrogenase family.</text>
</comment>
<dbReference type="PANTHER" id="PTHR43866">
    <property type="entry name" value="MALONATE-SEMIALDEHYDE DEHYDROGENASE"/>
    <property type="match status" value="1"/>
</dbReference>
<comment type="caution">
    <text evidence="8">The sequence shown here is derived from an EMBL/GenBank/DDBJ whole genome shotgun (WGS) entry which is preliminary data.</text>
</comment>
<dbReference type="NCBIfam" id="TIGR01722">
    <property type="entry name" value="MMSDH"/>
    <property type="match status" value="1"/>
</dbReference>
<accession>A0A8J4TKZ1</accession>
<feature type="domain" description="Aldehyde dehydrogenase" evidence="7">
    <location>
        <begin position="37"/>
        <end position="501"/>
    </location>
</feature>
<dbReference type="Pfam" id="PF00171">
    <property type="entry name" value="Aldedh"/>
    <property type="match status" value="1"/>
</dbReference>
<keyword evidence="9" id="KW-1185">Reference proteome</keyword>
<dbReference type="Gene3D" id="3.40.605.10">
    <property type="entry name" value="Aldehyde Dehydrogenase, Chain A, domain 1"/>
    <property type="match status" value="1"/>
</dbReference>
<dbReference type="FunFam" id="3.40.605.10:FF:000003">
    <property type="entry name" value="Methylmalonate-semialdehyde dehydrogenase [acylating]"/>
    <property type="match status" value="1"/>
</dbReference>
<dbReference type="AlphaFoldDB" id="A0A8J4TKZ1"/>
<evidence type="ECO:0000256" key="5">
    <source>
        <dbReference type="ARBA" id="ARBA00047644"/>
    </source>
</evidence>
<dbReference type="Proteomes" id="UP000748531">
    <property type="component" value="Unassembled WGS sequence"/>
</dbReference>
<dbReference type="InterPro" id="IPR010061">
    <property type="entry name" value="MeMal-semiAld_DH"/>
</dbReference>
<dbReference type="InterPro" id="IPR016161">
    <property type="entry name" value="Ald_DH/histidinol_DH"/>
</dbReference>
<evidence type="ECO:0000313" key="8">
    <source>
        <dbReference type="EMBL" id="KAF5401309.1"/>
    </source>
</evidence>
<dbReference type="GO" id="GO:0004491">
    <property type="term" value="F:methylmalonate-semialdehyde dehydrogenase (acylating, NAD) activity"/>
    <property type="evidence" value="ECO:0007669"/>
    <property type="project" value="UniProtKB-EC"/>
</dbReference>
<dbReference type="EMBL" id="LUCH01002560">
    <property type="protein sequence ID" value="KAF5401309.1"/>
    <property type="molecule type" value="Genomic_DNA"/>
</dbReference>
<comment type="catalytic activity">
    <reaction evidence="6">
        <text>3-oxopropanoate + NAD(+) + CoA + H2O = hydrogencarbonate + acetyl-CoA + NADH + H(+)</text>
        <dbReference type="Rhea" id="RHEA:76615"/>
        <dbReference type="ChEBI" id="CHEBI:15377"/>
        <dbReference type="ChEBI" id="CHEBI:15378"/>
        <dbReference type="ChEBI" id="CHEBI:17544"/>
        <dbReference type="ChEBI" id="CHEBI:33190"/>
        <dbReference type="ChEBI" id="CHEBI:57287"/>
        <dbReference type="ChEBI" id="CHEBI:57288"/>
        <dbReference type="ChEBI" id="CHEBI:57540"/>
        <dbReference type="ChEBI" id="CHEBI:57945"/>
        <dbReference type="EC" id="1.2.1.27"/>
    </reaction>
    <physiologicalReaction direction="left-to-right" evidence="6">
        <dbReference type="Rhea" id="RHEA:76616"/>
    </physiologicalReaction>
</comment>
<organism evidence="8 9">
    <name type="scientific">Paragonimus heterotremus</name>
    <dbReference type="NCBI Taxonomy" id="100268"/>
    <lineage>
        <taxon>Eukaryota</taxon>
        <taxon>Metazoa</taxon>
        <taxon>Spiralia</taxon>
        <taxon>Lophotrochozoa</taxon>
        <taxon>Platyhelminthes</taxon>
        <taxon>Trematoda</taxon>
        <taxon>Digenea</taxon>
        <taxon>Plagiorchiida</taxon>
        <taxon>Troglotremata</taxon>
        <taxon>Troglotrematidae</taxon>
        <taxon>Paragonimus</taxon>
    </lineage>
</organism>
<dbReference type="InterPro" id="IPR015590">
    <property type="entry name" value="Aldehyde_DH_dom"/>
</dbReference>
<protein>
    <recommendedName>
        <fullName evidence="2">methylmalonate-semialdehyde dehydrogenase (CoA acylating)</fullName>
        <ecNumber evidence="2">1.2.1.27</ecNumber>
    </recommendedName>
</protein>
<dbReference type="InterPro" id="IPR016163">
    <property type="entry name" value="Ald_DH_C"/>
</dbReference>
<evidence type="ECO:0000256" key="6">
    <source>
        <dbReference type="ARBA" id="ARBA00048821"/>
    </source>
</evidence>